<protein>
    <submittedName>
        <fullName evidence="1">Uncharacterized protein</fullName>
    </submittedName>
</protein>
<reference evidence="1" key="1">
    <citation type="submission" date="2018-05" db="EMBL/GenBank/DDBJ databases">
        <authorList>
            <person name="Lanie J.A."/>
            <person name="Ng W.-L."/>
            <person name="Kazmierczak K.M."/>
            <person name="Andrzejewski T.M."/>
            <person name="Davidsen T.M."/>
            <person name="Wayne K.J."/>
            <person name="Tettelin H."/>
            <person name="Glass J.I."/>
            <person name="Rusch D."/>
            <person name="Podicherti R."/>
            <person name="Tsui H.-C.T."/>
            <person name="Winkler M.E."/>
        </authorList>
    </citation>
    <scope>NUCLEOTIDE SEQUENCE</scope>
</reference>
<dbReference type="EMBL" id="UINC01135664">
    <property type="protein sequence ID" value="SVD19949.1"/>
    <property type="molecule type" value="Genomic_DNA"/>
</dbReference>
<dbReference type="AlphaFoldDB" id="A0A382TCU0"/>
<accession>A0A382TCU0</accession>
<proteinExistence type="predicted"/>
<gene>
    <name evidence="1" type="ORF">METZ01_LOCUS372803</name>
</gene>
<evidence type="ECO:0000313" key="1">
    <source>
        <dbReference type="EMBL" id="SVD19949.1"/>
    </source>
</evidence>
<name>A0A382TCU0_9ZZZZ</name>
<organism evidence="1">
    <name type="scientific">marine metagenome</name>
    <dbReference type="NCBI Taxonomy" id="408172"/>
    <lineage>
        <taxon>unclassified sequences</taxon>
        <taxon>metagenomes</taxon>
        <taxon>ecological metagenomes</taxon>
    </lineage>
</organism>
<sequence length="114" mass="11109">MPALSGSNGSTSANGVEFLSKDIDFYKFVGYTGVHTAPGNAGSVYHKLMTAVASEANIVVIGTPAANDITLGLEGGYEGVSGTGNAAQLKVVADAATGVSGTVAATSLSGDGLA</sequence>